<dbReference type="Gene3D" id="2.60.120.10">
    <property type="entry name" value="Jelly Rolls"/>
    <property type="match status" value="1"/>
</dbReference>
<organism evidence="2 3">
    <name type="scientific">Fibrivirga algicola</name>
    <dbReference type="NCBI Taxonomy" id="2950420"/>
    <lineage>
        <taxon>Bacteria</taxon>
        <taxon>Pseudomonadati</taxon>
        <taxon>Bacteroidota</taxon>
        <taxon>Cytophagia</taxon>
        <taxon>Cytophagales</taxon>
        <taxon>Spirosomataceae</taxon>
        <taxon>Fibrivirga</taxon>
    </lineage>
</organism>
<protein>
    <submittedName>
        <fullName evidence="2">Cupin domain-containing protein</fullName>
    </submittedName>
</protein>
<evidence type="ECO:0000313" key="3">
    <source>
        <dbReference type="Proteomes" id="UP000606008"/>
    </source>
</evidence>
<dbReference type="CDD" id="cd02208">
    <property type="entry name" value="cupin_RmlC-like"/>
    <property type="match status" value="1"/>
</dbReference>
<feature type="domain" description="Cupin type-2" evidence="1">
    <location>
        <begin position="37"/>
        <end position="100"/>
    </location>
</feature>
<dbReference type="InterPro" id="IPR053146">
    <property type="entry name" value="QDO-like"/>
</dbReference>
<dbReference type="PANTHER" id="PTHR36440">
    <property type="entry name" value="PUTATIVE (AFU_ORTHOLOGUE AFUA_8G07350)-RELATED"/>
    <property type="match status" value="1"/>
</dbReference>
<dbReference type="InterPro" id="IPR013096">
    <property type="entry name" value="Cupin_2"/>
</dbReference>
<dbReference type="SUPFAM" id="SSF51182">
    <property type="entry name" value="RmlC-like cupins"/>
    <property type="match status" value="1"/>
</dbReference>
<evidence type="ECO:0000313" key="2">
    <source>
        <dbReference type="EMBL" id="NID09515.1"/>
    </source>
</evidence>
<comment type="caution">
    <text evidence="2">The sequence shown here is derived from an EMBL/GenBank/DDBJ whole genome shotgun (WGS) entry which is preliminary data.</text>
</comment>
<dbReference type="PANTHER" id="PTHR36440:SF1">
    <property type="entry name" value="PUTATIVE (AFU_ORTHOLOGUE AFUA_8G07350)-RELATED"/>
    <property type="match status" value="1"/>
</dbReference>
<dbReference type="InterPro" id="IPR011051">
    <property type="entry name" value="RmlC_Cupin_sf"/>
</dbReference>
<keyword evidence="3" id="KW-1185">Reference proteome</keyword>
<dbReference type="Proteomes" id="UP000606008">
    <property type="component" value="Unassembled WGS sequence"/>
</dbReference>
<dbReference type="Pfam" id="PF07883">
    <property type="entry name" value="Cupin_2"/>
    <property type="match status" value="1"/>
</dbReference>
<gene>
    <name evidence="2" type="ORF">F7231_04990</name>
</gene>
<dbReference type="InterPro" id="IPR014710">
    <property type="entry name" value="RmlC-like_jellyroll"/>
</dbReference>
<proteinExistence type="predicted"/>
<accession>A0ABX0QB41</accession>
<dbReference type="EMBL" id="WAEL01000001">
    <property type="protein sequence ID" value="NID09515.1"/>
    <property type="molecule type" value="Genomic_DNA"/>
</dbReference>
<evidence type="ECO:0000259" key="1">
    <source>
        <dbReference type="Pfam" id="PF07883"/>
    </source>
</evidence>
<dbReference type="RefSeq" id="WP_085414412.1">
    <property type="nucleotide sequence ID" value="NZ_WAEL01000001.1"/>
</dbReference>
<reference evidence="2" key="1">
    <citation type="submission" date="2024-05" db="EMBL/GenBank/DDBJ databases">
        <authorList>
            <person name="Jung D.-H."/>
        </authorList>
    </citation>
    <scope>NUCLEOTIDE SEQUENCE</scope>
    <source>
        <strain evidence="2">JA-25</strain>
    </source>
</reference>
<sequence>MTITYPHTIENCIGEKLIFRELRQEADGDRLIVENFVAPGSGPPMHVHWLQDEGLTVINGRIGYQIQGQPEQFADVGETVVFKRGVAHRFWNAGTQTLQCIGWINPANSVVFFLSAIYAAQNKSGKAQPEPFDAAYLLTRYAAEFDMVDIPRFVRNVIIPITYHIGRLMGKYAHFENAPEPVRTSNRTAVLH</sequence>
<name>A0ABX0QB41_9BACT</name>